<protein>
    <submittedName>
        <fullName evidence="9">Molybdenum cofactor synthesis domain-containing protein</fullName>
    </submittedName>
</protein>
<evidence type="ECO:0000256" key="6">
    <source>
        <dbReference type="ARBA" id="ARBA00022842"/>
    </source>
</evidence>
<dbReference type="InterPro" id="IPR051920">
    <property type="entry name" value="MPT_Adenylyltrnsfr/MoaC-Rel"/>
</dbReference>
<dbReference type="GO" id="GO:0016740">
    <property type="term" value="F:transferase activity"/>
    <property type="evidence" value="ECO:0007669"/>
    <property type="project" value="UniProtKB-KW"/>
</dbReference>
<dbReference type="CDD" id="cd00886">
    <property type="entry name" value="MogA_MoaB"/>
    <property type="match status" value="1"/>
</dbReference>
<keyword evidence="6" id="KW-0460">Magnesium</keyword>
<dbReference type="InterPro" id="IPR036425">
    <property type="entry name" value="MoaB/Mog-like_dom_sf"/>
</dbReference>
<dbReference type="PROSITE" id="PS01078">
    <property type="entry name" value="MOCF_BIOSYNTHESIS_1"/>
    <property type="match status" value="1"/>
</dbReference>
<evidence type="ECO:0000256" key="1">
    <source>
        <dbReference type="ARBA" id="ARBA00001946"/>
    </source>
</evidence>
<dbReference type="InParanoid" id="A0A212QQ33"/>
<evidence type="ECO:0000313" key="9">
    <source>
        <dbReference type="EMBL" id="SNB61549.1"/>
    </source>
</evidence>
<dbReference type="GO" id="GO:0046872">
    <property type="term" value="F:metal ion binding"/>
    <property type="evidence" value="ECO:0007669"/>
    <property type="project" value="UniProtKB-KW"/>
</dbReference>
<keyword evidence="4" id="KW-0808">Transferase</keyword>
<comment type="cofactor">
    <cofactor evidence="1">
        <name>Mg(2+)</name>
        <dbReference type="ChEBI" id="CHEBI:18420"/>
    </cofactor>
</comment>
<sequence length="174" mass="18607">MASTGQPVRVGILTISDRAAQGIYADESGALLRQQVAERLGWTVAHYRVVPDEVEAIQQTLRAWCDEEGLDLILTTGGTGLGPRDLTPEATRPLLEREAPGIAEALRFYGLQRTPFAMLSRGVAGLRGRTLIINLPGSPRAVQEAMEVLVPVLPHALALTRGESGPAAAHTLRA</sequence>
<dbReference type="PANTHER" id="PTHR43764">
    <property type="entry name" value="MOLYBDENUM COFACTOR BIOSYNTHESIS"/>
    <property type="match status" value="1"/>
</dbReference>
<dbReference type="SUPFAM" id="SSF53218">
    <property type="entry name" value="Molybdenum cofactor biosynthesis proteins"/>
    <property type="match status" value="1"/>
</dbReference>
<reference evidence="10" key="1">
    <citation type="submission" date="2017-06" db="EMBL/GenBank/DDBJ databases">
        <authorList>
            <person name="Varghese N."/>
            <person name="Submissions S."/>
        </authorList>
    </citation>
    <scope>NUCLEOTIDE SEQUENCE [LARGE SCALE GENOMIC DNA]</scope>
    <source>
        <strain evidence="10">JAD2</strain>
    </source>
</reference>
<dbReference type="RefSeq" id="WP_200808071.1">
    <property type="nucleotide sequence ID" value="NZ_FYEK01000015.1"/>
</dbReference>
<feature type="domain" description="MoaB/Mog" evidence="8">
    <location>
        <begin position="11"/>
        <end position="156"/>
    </location>
</feature>
<dbReference type="AlphaFoldDB" id="A0A212QQ33"/>
<dbReference type="GO" id="GO:0006777">
    <property type="term" value="P:Mo-molybdopterin cofactor biosynthetic process"/>
    <property type="evidence" value="ECO:0007669"/>
    <property type="project" value="UniProtKB-KW"/>
</dbReference>
<evidence type="ECO:0000256" key="4">
    <source>
        <dbReference type="ARBA" id="ARBA00022679"/>
    </source>
</evidence>
<dbReference type="EMBL" id="FYEK01000015">
    <property type="protein sequence ID" value="SNB61549.1"/>
    <property type="molecule type" value="Genomic_DNA"/>
</dbReference>
<evidence type="ECO:0000259" key="8">
    <source>
        <dbReference type="SMART" id="SM00852"/>
    </source>
</evidence>
<dbReference type="Gene3D" id="3.40.980.10">
    <property type="entry name" value="MoaB/Mog-like domain"/>
    <property type="match status" value="1"/>
</dbReference>
<dbReference type="UniPathway" id="UPA00344"/>
<keyword evidence="10" id="KW-1185">Reference proteome</keyword>
<dbReference type="SMART" id="SM00852">
    <property type="entry name" value="MoCF_biosynth"/>
    <property type="match status" value="1"/>
</dbReference>
<name>A0A212QQ33_9CHLR</name>
<evidence type="ECO:0000256" key="3">
    <source>
        <dbReference type="ARBA" id="ARBA00022505"/>
    </source>
</evidence>
<dbReference type="NCBIfam" id="TIGR00177">
    <property type="entry name" value="molyb_syn"/>
    <property type="match status" value="1"/>
</dbReference>
<evidence type="ECO:0000256" key="2">
    <source>
        <dbReference type="ARBA" id="ARBA00005046"/>
    </source>
</evidence>
<dbReference type="FunFam" id="3.40.980.10:FF:000002">
    <property type="entry name" value="Molybdopterin molybdenumtransferase"/>
    <property type="match status" value="1"/>
</dbReference>
<dbReference type="Proteomes" id="UP000197025">
    <property type="component" value="Unassembled WGS sequence"/>
</dbReference>
<keyword evidence="3" id="KW-0500">Molybdenum</keyword>
<evidence type="ECO:0000313" key="10">
    <source>
        <dbReference type="Proteomes" id="UP000197025"/>
    </source>
</evidence>
<keyword evidence="7" id="KW-0501">Molybdenum cofactor biosynthesis</keyword>
<dbReference type="Pfam" id="PF00994">
    <property type="entry name" value="MoCF_biosynth"/>
    <property type="match status" value="1"/>
</dbReference>
<dbReference type="InterPro" id="IPR001453">
    <property type="entry name" value="MoaB/Mog_dom"/>
</dbReference>
<gene>
    <name evidence="9" type="ORF">SAMN02746019_00003330</name>
</gene>
<dbReference type="InterPro" id="IPR008284">
    <property type="entry name" value="MoCF_biosynth_CS"/>
</dbReference>
<proteinExistence type="predicted"/>
<organism evidence="9 10">
    <name type="scientific">Thermoflexus hugenholtzii JAD2</name>
    <dbReference type="NCBI Taxonomy" id="877466"/>
    <lineage>
        <taxon>Bacteria</taxon>
        <taxon>Bacillati</taxon>
        <taxon>Chloroflexota</taxon>
        <taxon>Thermoflexia</taxon>
        <taxon>Thermoflexales</taxon>
        <taxon>Thermoflexaceae</taxon>
        <taxon>Thermoflexus</taxon>
    </lineage>
</organism>
<dbReference type="PANTHER" id="PTHR43764:SF1">
    <property type="entry name" value="MOLYBDOPTERIN MOLYBDOTRANSFERASE"/>
    <property type="match status" value="1"/>
</dbReference>
<dbReference type="FunCoup" id="A0A212QQ33">
    <property type="interactions" value="299"/>
</dbReference>
<comment type="pathway">
    <text evidence="2">Cofactor biosynthesis; molybdopterin biosynthesis.</text>
</comment>
<evidence type="ECO:0000256" key="5">
    <source>
        <dbReference type="ARBA" id="ARBA00022723"/>
    </source>
</evidence>
<accession>A0A212QQ33</accession>
<keyword evidence="5" id="KW-0479">Metal-binding</keyword>
<evidence type="ECO:0000256" key="7">
    <source>
        <dbReference type="ARBA" id="ARBA00023150"/>
    </source>
</evidence>